<evidence type="ECO:0000256" key="9">
    <source>
        <dbReference type="ARBA" id="ARBA00029596"/>
    </source>
</evidence>
<dbReference type="SUPFAM" id="SSF89562">
    <property type="entry name" value="RraA-like"/>
    <property type="match status" value="1"/>
</dbReference>
<sequence length="220" mass="24078">MENKVDFFEQLRKLPTSCISDALDMLGINGGCELIRPLTQGMALVGPAFTLQYEQVKEGEKAPAGEFIDEVPAGSVVVIANGGRYCTVWGDLLTIAAKQKGIKGTVIDGCCRDATSIIQMNYPIFTKGTYMKSGKNRVKLVGKQIPVRIGNTIVHPGDVICADDSGVIVIPQEVLPEVVEKALAVEIMEQQIIRDLREGISMKDARERHNYNNFALLLNK</sequence>
<dbReference type="GO" id="GO:0047443">
    <property type="term" value="F:4-hydroxy-4-methyl-2-oxoglutarate aldolase activity"/>
    <property type="evidence" value="ECO:0007669"/>
    <property type="project" value="UniProtKB-EC"/>
</dbReference>
<dbReference type="OrthoDB" id="9784786at2"/>
<dbReference type="Proteomes" id="UP000198956">
    <property type="component" value="Unassembled WGS sequence"/>
</dbReference>
<evidence type="ECO:0000256" key="13">
    <source>
        <dbReference type="PIRSR" id="PIRSR605493-1"/>
    </source>
</evidence>
<evidence type="ECO:0000313" key="15">
    <source>
        <dbReference type="EMBL" id="SDH76654.1"/>
    </source>
</evidence>
<accession>A0A1G8F3F6</accession>
<evidence type="ECO:0000256" key="3">
    <source>
        <dbReference type="ARBA" id="ARBA00008621"/>
    </source>
</evidence>
<dbReference type="EC" id="4.1.1.112" evidence="6"/>
<evidence type="ECO:0000256" key="11">
    <source>
        <dbReference type="ARBA" id="ARBA00032305"/>
    </source>
</evidence>
<dbReference type="EC" id="4.1.3.17" evidence="5"/>
<dbReference type="EMBL" id="CP080764">
    <property type="protein sequence ID" value="QYY43998.1"/>
    <property type="molecule type" value="Genomic_DNA"/>
</dbReference>
<evidence type="ECO:0000256" key="5">
    <source>
        <dbReference type="ARBA" id="ARBA00012213"/>
    </source>
</evidence>
<evidence type="ECO:0000313" key="14">
    <source>
        <dbReference type="EMBL" id="QYY43998.1"/>
    </source>
</evidence>
<comment type="cofactor">
    <cofactor evidence="13">
        <name>Mg(2+)</name>
        <dbReference type="ChEBI" id="CHEBI:18420"/>
    </cofactor>
</comment>
<dbReference type="Proteomes" id="UP000826616">
    <property type="component" value="Chromosome"/>
</dbReference>
<feature type="binding site" evidence="13">
    <location>
        <begin position="90"/>
        <end position="93"/>
    </location>
    <ligand>
        <name>substrate</name>
    </ligand>
</feature>
<feature type="binding site" evidence="13">
    <location>
        <position position="112"/>
    </location>
    <ligand>
        <name>substrate</name>
    </ligand>
</feature>
<comment type="similarity">
    <text evidence="3">Belongs to the class II aldolase/RraA-like family.</text>
</comment>
<reference evidence="14 17" key="2">
    <citation type="submission" date="2021-08" db="EMBL/GenBank/DDBJ databases">
        <title>Complete genome sequence of the strain Aneurinibacillus thermoaerophilus CCM 8960.</title>
        <authorList>
            <person name="Musilova J."/>
            <person name="Kourilova X."/>
            <person name="Pernicova I."/>
            <person name="Bezdicek M."/>
            <person name="Lengerova M."/>
            <person name="Obruca S."/>
            <person name="Sedlar K."/>
        </authorList>
    </citation>
    <scope>NUCLEOTIDE SEQUENCE [LARGE SCALE GENOMIC DNA]</scope>
    <source>
        <strain evidence="14 17">CCM 8960</strain>
    </source>
</reference>
<evidence type="ECO:0000313" key="16">
    <source>
        <dbReference type="Proteomes" id="UP000198956"/>
    </source>
</evidence>
<dbReference type="PANTHER" id="PTHR33254:SF4">
    <property type="entry name" value="4-HYDROXY-4-METHYL-2-OXOGLUTARATE ALDOLASE 3-RELATED"/>
    <property type="match status" value="1"/>
</dbReference>
<organism evidence="15 16">
    <name type="scientific">Aneurinibacillus thermoaerophilus</name>
    <dbReference type="NCBI Taxonomy" id="143495"/>
    <lineage>
        <taxon>Bacteria</taxon>
        <taxon>Bacillati</taxon>
        <taxon>Bacillota</taxon>
        <taxon>Bacilli</taxon>
        <taxon>Bacillales</taxon>
        <taxon>Paenibacillaceae</taxon>
        <taxon>Aneurinibacillus group</taxon>
        <taxon>Aneurinibacillus</taxon>
    </lineage>
</organism>
<dbReference type="PANTHER" id="PTHR33254">
    <property type="entry name" value="4-HYDROXY-4-METHYL-2-OXOGLUTARATE ALDOLASE 3-RELATED"/>
    <property type="match status" value="1"/>
</dbReference>
<dbReference type="GeneID" id="97141191"/>
<feature type="binding site" evidence="13">
    <location>
        <position position="113"/>
    </location>
    <ligand>
        <name>Mg(2+)</name>
        <dbReference type="ChEBI" id="CHEBI:18420"/>
    </ligand>
</feature>
<comment type="catalytic activity">
    <reaction evidence="1">
        <text>4-hydroxy-4-methyl-2-oxoglutarate = 2 pyruvate</text>
        <dbReference type="Rhea" id="RHEA:22748"/>
        <dbReference type="ChEBI" id="CHEBI:15361"/>
        <dbReference type="ChEBI" id="CHEBI:58276"/>
        <dbReference type="EC" id="4.1.3.17"/>
    </reaction>
</comment>
<dbReference type="Gene3D" id="3.50.30.40">
    <property type="entry name" value="Ribonuclease E inhibitor RraA/RraA-like"/>
    <property type="match status" value="1"/>
</dbReference>
<proteinExistence type="inferred from homology"/>
<evidence type="ECO:0000256" key="1">
    <source>
        <dbReference type="ARBA" id="ARBA00001342"/>
    </source>
</evidence>
<dbReference type="EMBL" id="FNDE01000055">
    <property type="protein sequence ID" value="SDH76654.1"/>
    <property type="molecule type" value="Genomic_DNA"/>
</dbReference>
<keyword evidence="17" id="KW-1185">Reference proteome</keyword>
<name>A0A1G8F3F6_ANETH</name>
<evidence type="ECO:0000256" key="2">
    <source>
        <dbReference type="ARBA" id="ARBA00001968"/>
    </source>
</evidence>
<evidence type="ECO:0000256" key="12">
    <source>
        <dbReference type="ARBA" id="ARBA00047973"/>
    </source>
</evidence>
<reference evidence="15 16" key="1">
    <citation type="submission" date="2016-10" db="EMBL/GenBank/DDBJ databases">
        <authorList>
            <person name="de Groot N.N."/>
        </authorList>
    </citation>
    <scope>NUCLEOTIDE SEQUENCE [LARGE SCALE GENOMIC DNA]</scope>
    <source>
        <strain evidence="15 16">L 420-91</strain>
    </source>
</reference>
<evidence type="ECO:0000256" key="8">
    <source>
        <dbReference type="ARBA" id="ARBA00025046"/>
    </source>
</evidence>
<evidence type="ECO:0000256" key="10">
    <source>
        <dbReference type="ARBA" id="ARBA00030169"/>
    </source>
</evidence>
<protein>
    <recommendedName>
        <fullName evidence="7">Putative 4-hydroxy-4-methyl-2-oxoglutarate aldolase</fullName>
        <ecNumber evidence="6">4.1.1.112</ecNumber>
        <ecNumber evidence="5">4.1.3.17</ecNumber>
    </recommendedName>
    <alternativeName>
        <fullName evidence="11">Oxaloacetate decarboxylase</fullName>
    </alternativeName>
    <alternativeName>
        <fullName evidence="9">Regulator of ribonuclease activity homolog</fullName>
    </alternativeName>
    <alternativeName>
        <fullName evidence="10">RraA-like protein</fullName>
    </alternativeName>
</protein>
<evidence type="ECO:0000256" key="4">
    <source>
        <dbReference type="ARBA" id="ARBA00011233"/>
    </source>
</evidence>
<keyword evidence="13" id="KW-0460">Magnesium</keyword>
<comment type="subunit">
    <text evidence="4">Homotrimer.</text>
</comment>
<keyword evidence="13" id="KW-0479">Metal-binding</keyword>
<dbReference type="GO" id="GO:0008948">
    <property type="term" value="F:oxaloacetate decarboxylase activity"/>
    <property type="evidence" value="ECO:0007669"/>
    <property type="project" value="UniProtKB-EC"/>
</dbReference>
<comment type="cofactor">
    <cofactor evidence="2">
        <name>a divalent metal cation</name>
        <dbReference type="ChEBI" id="CHEBI:60240"/>
    </cofactor>
</comment>
<gene>
    <name evidence="14" type="ORF">K3F53_07390</name>
    <name evidence="15" type="ORF">SAMN04489735_105510</name>
</gene>
<dbReference type="CDD" id="cd16841">
    <property type="entry name" value="RraA_family"/>
    <property type="match status" value="1"/>
</dbReference>
<evidence type="ECO:0000313" key="17">
    <source>
        <dbReference type="Proteomes" id="UP000826616"/>
    </source>
</evidence>
<dbReference type="AlphaFoldDB" id="A0A1G8F3F6"/>
<comment type="catalytic activity">
    <reaction evidence="12">
        <text>oxaloacetate + H(+) = pyruvate + CO2</text>
        <dbReference type="Rhea" id="RHEA:15641"/>
        <dbReference type="ChEBI" id="CHEBI:15361"/>
        <dbReference type="ChEBI" id="CHEBI:15378"/>
        <dbReference type="ChEBI" id="CHEBI:16452"/>
        <dbReference type="ChEBI" id="CHEBI:16526"/>
        <dbReference type="EC" id="4.1.1.112"/>
    </reaction>
</comment>
<dbReference type="GO" id="GO:0046872">
    <property type="term" value="F:metal ion binding"/>
    <property type="evidence" value="ECO:0007669"/>
    <property type="project" value="UniProtKB-KW"/>
</dbReference>
<dbReference type="InterPro" id="IPR005493">
    <property type="entry name" value="RraA/RraA-like"/>
</dbReference>
<evidence type="ECO:0000256" key="6">
    <source>
        <dbReference type="ARBA" id="ARBA00012947"/>
    </source>
</evidence>
<dbReference type="Pfam" id="PF03737">
    <property type="entry name" value="RraA-like"/>
    <property type="match status" value="1"/>
</dbReference>
<evidence type="ECO:0000256" key="7">
    <source>
        <dbReference type="ARBA" id="ARBA00016549"/>
    </source>
</evidence>
<dbReference type="RefSeq" id="WP_057899159.1">
    <property type="nucleotide sequence ID" value="NZ_CP080764.1"/>
</dbReference>
<comment type="function">
    <text evidence="8">Catalyzes the aldol cleavage of 4-hydroxy-4-methyl-2-oxoglutarate (HMG) into 2 molecules of pyruvate. Also contains a secondary oxaloacetate (OAA) decarboxylase activity due to the common pyruvate enolate transition state formed following C-C bond cleavage in the retro-aldol and decarboxylation reactions.</text>
</comment>
<dbReference type="InterPro" id="IPR036704">
    <property type="entry name" value="RraA/RraA-like_sf"/>
</dbReference>